<dbReference type="OrthoDB" id="4235442at2"/>
<protein>
    <submittedName>
        <fullName evidence="1">Uncharacterized protein</fullName>
    </submittedName>
</protein>
<evidence type="ECO:0000313" key="1">
    <source>
        <dbReference type="EMBL" id="TLQ48348.1"/>
    </source>
</evidence>
<dbReference type="Proteomes" id="UP000305921">
    <property type="component" value="Unassembled WGS sequence"/>
</dbReference>
<name>A0A5R9EEA5_9ACTN</name>
<evidence type="ECO:0000313" key="2">
    <source>
        <dbReference type="Proteomes" id="UP000305921"/>
    </source>
</evidence>
<proteinExistence type="predicted"/>
<accession>A0A5R9EEA5</accession>
<reference evidence="1 2" key="1">
    <citation type="submission" date="2019-05" db="EMBL/GenBank/DDBJ databases">
        <title>Streptomyces marianii sp. nov., a novel marine actinomycete from southern coast of India.</title>
        <authorList>
            <person name="Iniyan A.M."/>
            <person name="Wink J."/>
            <person name="Ramprasad E."/>
            <person name="Ramana C.V."/>
            <person name="Bunk B."/>
            <person name="Sproer C."/>
            <person name="Joseph F.-J.R.S."/>
            <person name="Vincent S.G.P."/>
        </authorList>
    </citation>
    <scope>NUCLEOTIDE SEQUENCE [LARGE SCALE GENOMIC DNA]</scope>
    <source>
        <strain evidence="1 2">ICN19</strain>
    </source>
</reference>
<dbReference type="AlphaFoldDB" id="A0A5R9EEA5"/>
<gene>
    <name evidence="1" type="ORF">FEF34_20200</name>
</gene>
<dbReference type="EMBL" id="VAWE01000001">
    <property type="protein sequence ID" value="TLQ48348.1"/>
    <property type="molecule type" value="Genomic_DNA"/>
</dbReference>
<organism evidence="1 2">
    <name type="scientific">Streptomyces marianii</name>
    <dbReference type="NCBI Taxonomy" id="1817406"/>
    <lineage>
        <taxon>Bacteria</taxon>
        <taxon>Bacillati</taxon>
        <taxon>Actinomycetota</taxon>
        <taxon>Actinomycetes</taxon>
        <taxon>Kitasatosporales</taxon>
        <taxon>Streptomycetaceae</taxon>
        <taxon>Streptomyces</taxon>
    </lineage>
</organism>
<sequence length="60" mass="6502">MDPPIHLPLPGADPKPAAGCGVCAALERQRSEARRARNYSLATDYNVEIRNHPHARGGRA</sequence>
<comment type="caution">
    <text evidence="1">The sequence shown here is derived from an EMBL/GenBank/DDBJ whole genome shotgun (WGS) entry which is preliminary data.</text>
</comment>
<keyword evidence="2" id="KW-1185">Reference proteome</keyword>